<dbReference type="PANTHER" id="PTHR24148">
    <property type="entry name" value="ANKYRIN REPEAT DOMAIN-CONTAINING PROTEIN 39 HOMOLOG-RELATED"/>
    <property type="match status" value="1"/>
</dbReference>
<dbReference type="GeneID" id="54295497"/>
<dbReference type="Pfam" id="PF26639">
    <property type="entry name" value="Het-6_barrel"/>
    <property type="match status" value="1"/>
</dbReference>
<keyword evidence="2" id="KW-1185">Reference proteome</keyword>
<evidence type="ECO:0000313" key="2">
    <source>
        <dbReference type="Proteomes" id="UP000799438"/>
    </source>
</evidence>
<dbReference type="RefSeq" id="XP_033400528.1">
    <property type="nucleotide sequence ID" value="XM_033538001.1"/>
</dbReference>
<dbReference type="AlphaFoldDB" id="A0A6A6BL98"/>
<reference evidence="1" key="1">
    <citation type="journal article" date="2020" name="Stud. Mycol.">
        <title>101 Dothideomycetes genomes: a test case for predicting lifestyles and emergence of pathogens.</title>
        <authorList>
            <person name="Haridas S."/>
            <person name="Albert R."/>
            <person name="Binder M."/>
            <person name="Bloem J."/>
            <person name="Labutti K."/>
            <person name="Salamov A."/>
            <person name="Andreopoulos B."/>
            <person name="Baker S."/>
            <person name="Barry K."/>
            <person name="Bills G."/>
            <person name="Bluhm B."/>
            <person name="Cannon C."/>
            <person name="Castanera R."/>
            <person name="Culley D."/>
            <person name="Daum C."/>
            <person name="Ezra D."/>
            <person name="Gonzalez J."/>
            <person name="Henrissat B."/>
            <person name="Kuo A."/>
            <person name="Liang C."/>
            <person name="Lipzen A."/>
            <person name="Lutzoni F."/>
            <person name="Magnuson J."/>
            <person name="Mondo S."/>
            <person name="Nolan M."/>
            <person name="Ohm R."/>
            <person name="Pangilinan J."/>
            <person name="Park H.-J."/>
            <person name="Ramirez L."/>
            <person name="Alfaro M."/>
            <person name="Sun H."/>
            <person name="Tritt A."/>
            <person name="Yoshinaga Y."/>
            <person name="Zwiers L.-H."/>
            <person name="Turgeon B."/>
            <person name="Goodwin S."/>
            <person name="Spatafora J."/>
            <person name="Crous P."/>
            <person name="Grigoriev I."/>
        </authorList>
    </citation>
    <scope>NUCLEOTIDE SEQUENCE</scope>
    <source>
        <strain evidence="1">CBS 121167</strain>
    </source>
</reference>
<sequence length="441" mass="49696">MQKYLERDWKALICLLKRSWWMRTWIMQEATTANETMMAWGNTTIPFQMVLSCISMITGTMSFFLCDSDLLSGYETSLPPFVNEVFTYMDKGPMIITRISESREQLTTASSPLSILKMVQMFRPCGASDNRDKIFAPLSLFENPHLPNFVIDYNVSEKAVYQRFAESLILATNPPNLDVLGFCWTHEEKEGQESPSLPSWVPDWTKPSPHALERLPKRLPEFDDIRIGERVAYAADSVLRRMAGAEQNLRVQLVDGLLQAHGLLLAQLEDIRPPFGNNSAYEDSLFDDAETRMYTPTGTTLHEASLMTSSCGLSYKEGVFDRSDPVNWNELDLRTLLDFSDKRASGVAEVKVPDILYFSHAFGRCLASTNRGFIALVPSNARVGDQLYILYGGQVVYCLRKDGTMHTSVGECYVHGIMDGEFIGYLGIDGSTIVMDKVTIK</sequence>
<evidence type="ECO:0000313" key="1">
    <source>
        <dbReference type="EMBL" id="KAF2144816.1"/>
    </source>
</evidence>
<accession>A0A6A6BL98</accession>
<dbReference type="EMBL" id="ML995479">
    <property type="protein sequence ID" value="KAF2144816.1"/>
    <property type="molecule type" value="Genomic_DNA"/>
</dbReference>
<proteinExistence type="predicted"/>
<organism evidence="1 2">
    <name type="scientific">Aplosporella prunicola CBS 121167</name>
    <dbReference type="NCBI Taxonomy" id="1176127"/>
    <lineage>
        <taxon>Eukaryota</taxon>
        <taxon>Fungi</taxon>
        <taxon>Dikarya</taxon>
        <taxon>Ascomycota</taxon>
        <taxon>Pezizomycotina</taxon>
        <taxon>Dothideomycetes</taxon>
        <taxon>Dothideomycetes incertae sedis</taxon>
        <taxon>Botryosphaeriales</taxon>
        <taxon>Aplosporellaceae</taxon>
        <taxon>Aplosporella</taxon>
    </lineage>
</organism>
<dbReference type="InterPro" id="IPR052895">
    <property type="entry name" value="HetReg/Transcr_Mod"/>
</dbReference>
<dbReference type="PANTHER" id="PTHR24148:SF64">
    <property type="entry name" value="HETEROKARYON INCOMPATIBILITY DOMAIN-CONTAINING PROTEIN"/>
    <property type="match status" value="1"/>
</dbReference>
<protein>
    <recommendedName>
        <fullName evidence="3">Heterokaryon incompatibility domain-containing protein</fullName>
    </recommendedName>
</protein>
<dbReference type="Proteomes" id="UP000799438">
    <property type="component" value="Unassembled WGS sequence"/>
</dbReference>
<dbReference type="OrthoDB" id="2157530at2759"/>
<name>A0A6A6BL98_9PEZI</name>
<gene>
    <name evidence="1" type="ORF">K452DRAFT_245975</name>
</gene>
<evidence type="ECO:0008006" key="3">
    <source>
        <dbReference type="Google" id="ProtNLM"/>
    </source>
</evidence>